<accession>A0ABZ2RVY5</accession>
<evidence type="ECO:0000256" key="4">
    <source>
        <dbReference type="ARBA" id="ARBA00023136"/>
    </source>
</evidence>
<dbReference type="Proteomes" id="UP001460679">
    <property type="component" value="Chromosome"/>
</dbReference>
<dbReference type="SUPFAM" id="SSF81330">
    <property type="entry name" value="Gated mechanosensitive channel"/>
    <property type="match status" value="1"/>
</dbReference>
<dbReference type="PANTHER" id="PTHR30266:SF2">
    <property type="entry name" value="LARGE-CONDUCTANCE MECHANOSENSITIVE CHANNEL"/>
    <property type="match status" value="1"/>
</dbReference>
<evidence type="ECO:0000256" key="5">
    <source>
        <dbReference type="SAM" id="Phobius"/>
    </source>
</evidence>
<evidence type="ECO:0000256" key="3">
    <source>
        <dbReference type="ARBA" id="ARBA00022989"/>
    </source>
</evidence>
<dbReference type="Pfam" id="PF01741">
    <property type="entry name" value="MscL"/>
    <property type="match status" value="1"/>
</dbReference>
<dbReference type="EMBL" id="CP148066">
    <property type="protein sequence ID" value="WXL28444.1"/>
    <property type="molecule type" value="Genomic_DNA"/>
</dbReference>
<dbReference type="InterPro" id="IPR037673">
    <property type="entry name" value="MSC/AndL"/>
</dbReference>
<dbReference type="InterPro" id="IPR036019">
    <property type="entry name" value="MscL_channel"/>
</dbReference>
<protein>
    <submittedName>
        <fullName evidence="6">MscL family protein</fullName>
    </submittedName>
</protein>
<reference evidence="6" key="1">
    <citation type="submission" date="2024-03" db="EMBL/GenBank/DDBJ databases">
        <title>Complete genome sequence of Mycoplasma gypis type strain B1/T1.</title>
        <authorList>
            <person name="Spergser J."/>
        </authorList>
    </citation>
    <scope>NUCLEOTIDE SEQUENCE [LARGE SCALE GENOMIC DNA]</scope>
    <source>
        <strain evidence="6">B1/T1</strain>
    </source>
</reference>
<evidence type="ECO:0000313" key="7">
    <source>
        <dbReference type="Proteomes" id="UP001460679"/>
    </source>
</evidence>
<dbReference type="RefSeq" id="WP_205499535.1">
    <property type="nucleotide sequence ID" value="NZ_CP148066.1"/>
</dbReference>
<evidence type="ECO:0000313" key="6">
    <source>
        <dbReference type="EMBL" id="WXL28444.1"/>
    </source>
</evidence>
<feature type="transmembrane region" description="Helical" evidence="5">
    <location>
        <begin position="74"/>
        <end position="95"/>
    </location>
</feature>
<sequence length="130" mass="14143">MFKKSWNDAKKVVAKGNMFMLAIGLLLGTVFGALVASLANDIIMGAIVNAVGDKMKDLSDMKHGAILYGKFIGALINFLIVTGFIFFGLLIVYLIKNYRDSKKPKPAPVAPVPTTEELILAELKKLNSNK</sequence>
<keyword evidence="4 5" id="KW-0472">Membrane</keyword>
<gene>
    <name evidence="6" type="ORF">WG616_00200</name>
</gene>
<evidence type="ECO:0000256" key="2">
    <source>
        <dbReference type="ARBA" id="ARBA00022692"/>
    </source>
</evidence>
<dbReference type="PANTHER" id="PTHR30266">
    <property type="entry name" value="MECHANOSENSITIVE CHANNEL MSCL"/>
    <property type="match status" value="1"/>
</dbReference>
<keyword evidence="7" id="KW-1185">Reference proteome</keyword>
<evidence type="ECO:0000256" key="1">
    <source>
        <dbReference type="ARBA" id="ARBA00004141"/>
    </source>
</evidence>
<keyword evidence="3 5" id="KW-1133">Transmembrane helix</keyword>
<dbReference type="Gene3D" id="1.10.1200.120">
    <property type="entry name" value="Large-conductance mechanosensitive channel, MscL, domain 1"/>
    <property type="match status" value="1"/>
</dbReference>
<name>A0ABZ2RVY5_9BACT</name>
<proteinExistence type="predicted"/>
<keyword evidence="2 5" id="KW-0812">Transmembrane</keyword>
<comment type="subcellular location">
    <subcellularLocation>
        <location evidence="1">Membrane</location>
        <topology evidence="1">Multi-pass membrane protein</topology>
    </subcellularLocation>
</comment>
<organism evidence="6 7">
    <name type="scientific">[Mycoplasma] gypis</name>
    <dbReference type="NCBI Taxonomy" id="92404"/>
    <lineage>
        <taxon>Bacteria</taxon>
        <taxon>Bacillati</taxon>
        <taxon>Mycoplasmatota</taxon>
        <taxon>Mycoplasmoidales</taxon>
        <taxon>Metamycoplasmataceae</taxon>
        <taxon>Metamycoplasma</taxon>
    </lineage>
</organism>